<dbReference type="Proteomes" id="UP000515124">
    <property type="component" value="Unplaced"/>
</dbReference>
<keyword evidence="2" id="KW-1185">Reference proteome</keyword>
<evidence type="ECO:0000259" key="1">
    <source>
        <dbReference type="Pfam" id="PF10536"/>
    </source>
</evidence>
<dbReference type="InterPro" id="IPR019557">
    <property type="entry name" value="AminoTfrase-like_pln_mobile"/>
</dbReference>
<proteinExistence type="predicted"/>
<dbReference type="KEGG" id="pavi:110748391"/>
<feature type="domain" description="Aminotransferase-like plant mobile" evidence="1">
    <location>
        <begin position="52"/>
        <end position="222"/>
    </location>
</feature>
<gene>
    <name evidence="3" type="primary">LOC110748391</name>
</gene>
<evidence type="ECO:0000313" key="2">
    <source>
        <dbReference type="Proteomes" id="UP000515124"/>
    </source>
</evidence>
<dbReference type="RefSeq" id="XP_021804070.1">
    <property type="nucleotide sequence ID" value="XM_021948378.1"/>
</dbReference>
<accession>A0A6P5RGT6</accession>
<dbReference type="Pfam" id="PF10536">
    <property type="entry name" value="PMD"/>
    <property type="match status" value="1"/>
</dbReference>
<feature type="non-terminal residue" evidence="3">
    <location>
        <position position="361"/>
    </location>
</feature>
<organism evidence="2 3">
    <name type="scientific">Prunus avium</name>
    <name type="common">Cherry</name>
    <name type="synonym">Cerasus avium</name>
    <dbReference type="NCBI Taxonomy" id="42229"/>
    <lineage>
        <taxon>Eukaryota</taxon>
        <taxon>Viridiplantae</taxon>
        <taxon>Streptophyta</taxon>
        <taxon>Embryophyta</taxon>
        <taxon>Tracheophyta</taxon>
        <taxon>Spermatophyta</taxon>
        <taxon>Magnoliopsida</taxon>
        <taxon>eudicotyledons</taxon>
        <taxon>Gunneridae</taxon>
        <taxon>Pentapetalae</taxon>
        <taxon>rosids</taxon>
        <taxon>fabids</taxon>
        <taxon>Rosales</taxon>
        <taxon>Rosaceae</taxon>
        <taxon>Amygdaloideae</taxon>
        <taxon>Amygdaleae</taxon>
        <taxon>Prunus</taxon>
    </lineage>
</organism>
<evidence type="ECO:0000313" key="3">
    <source>
        <dbReference type="RefSeq" id="XP_021804070.1"/>
    </source>
</evidence>
<dbReference type="AlphaFoldDB" id="A0A6P5RGT6"/>
<protein>
    <submittedName>
        <fullName evidence="3">Uncharacterized protein LOC110748391</fullName>
    </submittedName>
</protein>
<dbReference type="GeneID" id="110748391"/>
<name>A0A6P5RGT6_PRUAV</name>
<sequence>MTKPHIELMRRAPFWGLFICYLDGFIIEDACKKSNNDIVSILKCFDKGKKAFVFGERIERITGNDMSLLFGLPYVGEEINFQHYKRIVGSGFMERQLADYKDLSKRVLEEQLLRVVKLHGSVEESDFVRFVCLYFCMTLFFCNSGNNLMKKMIAYVNNLEMMHIYAWATAATQNLENSRLNMNSVESVCGCLVGLLFWVCERTKLIQPTKEREHISSKFVKWNLLELYAKMKCVPIHTLQEIKPKYETSPTIKGTQIMEIISNSDGKISKTHINSIDDFDPIKAFQLLPTQLMECNQEGPSNSEMDIYDMQRKLQEVTTMLDVECLKNKDLFTENERLKKEIVKLQKGKGKDESPEQCNMI</sequence>
<reference evidence="3" key="1">
    <citation type="submission" date="2025-08" db="UniProtKB">
        <authorList>
            <consortium name="RefSeq"/>
        </authorList>
    </citation>
    <scope>IDENTIFICATION</scope>
</reference>